<accession>A0A2R5FWB8</accession>
<dbReference type="Gene3D" id="3.80.10.10">
    <property type="entry name" value="Ribonuclease Inhibitor"/>
    <property type="match status" value="1"/>
</dbReference>
<dbReference type="SUPFAM" id="SSF52047">
    <property type="entry name" value="RNI-like"/>
    <property type="match status" value="1"/>
</dbReference>
<evidence type="ECO:0000313" key="2">
    <source>
        <dbReference type="Proteomes" id="UP000245124"/>
    </source>
</evidence>
<dbReference type="Proteomes" id="UP000245124">
    <property type="component" value="Unassembled WGS sequence"/>
</dbReference>
<dbReference type="RefSeq" id="WP_109012991.1">
    <property type="nucleotide sequence ID" value="NZ_BDUD01000002.1"/>
</dbReference>
<dbReference type="EMBL" id="BDUD01000002">
    <property type="protein sequence ID" value="GBG23010.1"/>
    <property type="molecule type" value="Genomic_DNA"/>
</dbReference>
<gene>
    <name evidence="1" type="ORF">NIES4072_67220</name>
</gene>
<protein>
    <submittedName>
        <fullName evidence="1">GUN4 domain protein</fullName>
    </submittedName>
</protein>
<keyword evidence="2" id="KW-1185">Reference proteome</keyword>
<comment type="caution">
    <text evidence="1">The sequence shown here is derived from an EMBL/GenBank/DDBJ whole genome shotgun (WGS) entry which is preliminary data.</text>
</comment>
<name>A0A2R5FWB8_NOSCO</name>
<evidence type="ECO:0000313" key="1">
    <source>
        <dbReference type="EMBL" id="GBG23010.1"/>
    </source>
</evidence>
<reference evidence="1 2" key="1">
    <citation type="submission" date="2017-06" db="EMBL/GenBank/DDBJ databases">
        <title>Genome sequencing of cyanobaciteial culture collection at National Institute for Environmental Studies (NIES).</title>
        <authorList>
            <person name="Hirose Y."/>
            <person name="Shimura Y."/>
            <person name="Fujisawa T."/>
            <person name="Nakamura Y."/>
            <person name="Kawachi M."/>
        </authorList>
    </citation>
    <scope>NUCLEOTIDE SEQUENCE [LARGE SCALE GENOMIC DNA]</scope>
    <source>
        <strain evidence="1 2">NIES-4072</strain>
    </source>
</reference>
<dbReference type="OrthoDB" id="571184at2"/>
<dbReference type="AlphaFoldDB" id="A0A2R5FWB8"/>
<proteinExistence type="predicted"/>
<sequence>MTNNQNQPREFDAVLGGEAPPPVQGAVLGGIEGVKRRLSSSNIEARIAALSEALNHGDTGLGLVIEALEDNFRKVRQAAVNCLQDREEVRVKLALHNYKFWSGFKKLNGLPNGYVSTFANRKVVEFESTTNIIETVDIAYALRNTEKYGNKPEITVANKLQLLQQSPMVNQIEALVFGFWFDWGATNYSSRNVVEALVALQAKLTNLKAVFIGDIEDSECMISSIIQSNVSPILQAYPHLEVLKIRGRGDGRYQASEGLAFNPPLRHEKLKALIIESGGLSHQVINQICELELPALEYLELWLGRDEYGGTSSLDDLMPIISGVFPKLKYLGLRNSEYSDDIALAIVDSPIIENLVDLDFSMGTLGDEGAEVLLNCPAVQQLDTLNVSNNCLTHNMLQRLKQLDIEIISDSRQKHTEDRYCTVAE</sequence>
<dbReference type="InterPro" id="IPR032675">
    <property type="entry name" value="LRR_dom_sf"/>
</dbReference>
<organism evidence="1 2">
    <name type="scientific">Nostoc commune NIES-4072</name>
    <dbReference type="NCBI Taxonomy" id="2005467"/>
    <lineage>
        <taxon>Bacteria</taxon>
        <taxon>Bacillati</taxon>
        <taxon>Cyanobacteriota</taxon>
        <taxon>Cyanophyceae</taxon>
        <taxon>Nostocales</taxon>
        <taxon>Nostocaceae</taxon>
        <taxon>Nostoc</taxon>
    </lineage>
</organism>